<evidence type="ECO:0000256" key="10">
    <source>
        <dbReference type="RuleBase" id="RU364005"/>
    </source>
</evidence>
<protein>
    <recommendedName>
        <fullName evidence="10">Porin</fullName>
    </recommendedName>
</protein>
<keyword evidence="8 10" id="KW-0472">Membrane</keyword>
<reference evidence="11 12" key="1">
    <citation type="submission" date="2019-09" db="EMBL/GenBank/DDBJ databases">
        <title>YIM 132180 draft genome.</title>
        <authorList>
            <person name="Zhang K."/>
        </authorList>
    </citation>
    <scope>NUCLEOTIDE SEQUENCE [LARGE SCALE GENOMIC DNA]</scope>
    <source>
        <strain evidence="11 12">YIM 132180</strain>
    </source>
</reference>
<sequence>MNIKALLLGSAAAFVAVTGAKAADAPVTMVEPEPVEYVRVCDVYGTGFFYIPGTETCLKIGGYIRERLNASSDVGGIADNFNGDNGTRSPDLDDNDREYDFNTQIRARLEIDAREETELGTLRAWTRLQATNIGGGSNQGYGTSDNEVAIDQAFIQLGGLTVGKLDSLWAEEDGLYTDNDWSVGDLSNNQVRYTFATNGFTVSGSIEDDGDGDGVPDGVVQVGYQFAYGSAYVSAVYDEDAVSPNLSYLDNLNLGTFVDPVTGAVLPLTDARDPFYDNNSNGKRDNGAFAFKAGVELKDLITAGSAVKIEGHYATDPTEYASLAPGGYLLGIEAEGNANSVQNFSFVSIPEEWQIGAGYQQSFGKLTAYVSGVYGQSFSIDYANLTGIDSSEKADIWGVAGNLGYQLTSNLTTLAEVSYRKVDLAGGLDDADQTRGFLELRRDF</sequence>
<comment type="domain">
    <text evidence="10">Consists of 16-stranded beta-barrel sheets, with large surface-exposed loops, that form a transmembrane pore at the center of each barrel. The pore is partially ocluded by a peptide loop that folds into the pore lumen.</text>
</comment>
<dbReference type="GO" id="GO:0046930">
    <property type="term" value="C:pore complex"/>
    <property type="evidence" value="ECO:0007669"/>
    <property type="project" value="UniProtKB-KW"/>
</dbReference>
<comment type="caution">
    <text evidence="11">The sequence shown here is derived from an EMBL/GenBank/DDBJ whole genome shotgun (WGS) entry which is preliminary data.</text>
</comment>
<dbReference type="GO" id="GO:0009279">
    <property type="term" value="C:cell outer membrane"/>
    <property type="evidence" value="ECO:0007669"/>
    <property type="project" value="UniProtKB-SubCell"/>
</dbReference>
<dbReference type="Proteomes" id="UP000432089">
    <property type="component" value="Unassembled WGS sequence"/>
</dbReference>
<evidence type="ECO:0000256" key="4">
    <source>
        <dbReference type="ARBA" id="ARBA00022692"/>
    </source>
</evidence>
<feature type="signal peptide" evidence="10">
    <location>
        <begin position="1"/>
        <end position="22"/>
    </location>
</feature>
<evidence type="ECO:0000256" key="5">
    <source>
        <dbReference type="ARBA" id="ARBA00022729"/>
    </source>
</evidence>
<evidence type="ECO:0000313" key="12">
    <source>
        <dbReference type="Proteomes" id="UP000432089"/>
    </source>
</evidence>
<evidence type="ECO:0000256" key="9">
    <source>
        <dbReference type="ARBA" id="ARBA00023237"/>
    </source>
</evidence>
<evidence type="ECO:0000256" key="7">
    <source>
        <dbReference type="ARBA" id="ARBA00023114"/>
    </source>
</evidence>
<evidence type="ECO:0000256" key="8">
    <source>
        <dbReference type="ARBA" id="ARBA00023136"/>
    </source>
</evidence>
<accession>A0A7V7TWS6</accession>
<comment type="similarity">
    <text evidence="1 10">Belongs to the alphaproteobacteria porin family.</text>
</comment>
<dbReference type="RefSeq" id="WP_150969606.1">
    <property type="nucleotide sequence ID" value="NZ_VZDO01000007.1"/>
</dbReference>
<dbReference type="SUPFAM" id="SSF56935">
    <property type="entry name" value="Porins"/>
    <property type="match status" value="1"/>
</dbReference>
<keyword evidence="6 10" id="KW-0406">Ion transport</keyword>
<evidence type="ECO:0000313" key="11">
    <source>
        <dbReference type="EMBL" id="KAB0679915.1"/>
    </source>
</evidence>
<dbReference type="AlphaFoldDB" id="A0A7V7TWS6"/>
<keyword evidence="4 10" id="KW-0812">Transmembrane</keyword>
<keyword evidence="3 10" id="KW-1134">Transmembrane beta strand</keyword>
<evidence type="ECO:0000256" key="2">
    <source>
        <dbReference type="ARBA" id="ARBA00022448"/>
    </source>
</evidence>
<keyword evidence="5 10" id="KW-0732">Signal</keyword>
<evidence type="ECO:0000256" key="3">
    <source>
        <dbReference type="ARBA" id="ARBA00022452"/>
    </source>
</evidence>
<keyword evidence="12" id="KW-1185">Reference proteome</keyword>
<keyword evidence="9 10" id="KW-0998">Cell outer membrane</keyword>
<organism evidence="11 12">
    <name type="scientific">Plantimonas leprariae</name>
    <dbReference type="NCBI Taxonomy" id="2615207"/>
    <lineage>
        <taxon>Bacteria</taxon>
        <taxon>Pseudomonadati</taxon>
        <taxon>Pseudomonadota</taxon>
        <taxon>Alphaproteobacteria</taxon>
        <taxon>Hyphomicrobiales</taxon>
        <taxon>Aurantimonadaceae</taxon>
        <taxon>Plantimonas</taxon>
    </lineage>
</organism>
<name>A0A7V7TWS6_9HYPH</name>
<gene>
    <name evidence="11" type="ORF">F6X38_10080</name>
</gene>
<dbReference type="EMBL" id="VZDO01000007">
    <property type="protein sequence ID" value="KAB0679915.1"/>
    <property type="molecule type" value="Genomic_DNA"/>
</dbReference>
<feature type="chain" id="PRO_5031590696" description="Porin" evidence="10">
    <location>
        <begin position="23"/>
        <end position="444"/>
    </location>
</feature>
<dbReference type="Pfam" id="PF02530">
    <property type="entry name" value="Porin_2"/>
    <property type="match status" value="1"/>
</dbReference>
<dbReference type="InterPro" id="IPR003684">
    <property type="entry name" value="Porin_alphabac"/>
</dbReference>
<keyword evidence="2 10" id="KW-0813">Transport</keyword>
<comment type="function">
    <text evidence="10">Forms passive diffusion pores that allow small molecular weight hydrophilic materials across the outer membrane.</text>
</comment>
<dbReference type="GO" id="GO:0015288">
    <property type="term" value="F:porin activity"/>
    <property type="evidence" value="ECO:0007669"/>
    <property type="project" value="UniProtKB-KW"/>
</dbReference>
<comment type="subcellular location">
    <subcellularLocation>
        <location evidence="10">Cell outer membrane</location>
        <topology evidence="10">Multi-pass membrane protein</topology>
    </subcellularLocation>
</comment>
<evidence type="ECO:0000256" key="1">
    <source>
        <dbReference type="ARBA" id="ARBA00009521"/>
    </source>
</evidence>
<keyword evidence="7 10" id="KW-0626">Porin</keyword>
<dbReference type="GO" id="GO:0006811">
    <property type="term" value="P:monoatomic ion transport"/>
    <property type="evidence" value="ECO:0007669"/>
    <property type="project" value="UniProtKB-KW"/>
</dbReference>
<evidence type="ECO:0000256" key="6">
    <source>
        <dbReference type="ARBA" id="ARBA00023065"/>
    </source>
</evidence>
<proteinExistence type="inferred from homology"/>